<dbReference type="EMBL" id="BAABAS010000028">
    <property type="protein sequence ID" value="GAA4241601.1"/>
    <property type="molecule type" value="Genomic_DNA"/>
</dbReference>
<feature type="compositionally biased region" description="Low complexity" evidence="1">
    <location>
        <begin position="7"/>
        <end position="25"/>
    </location>
</feature>
<comment type="caution">
    <text evidence="2">The sequence shown here is derived from an EMBL/GenBank/DDBJ whole genome shotgun (WGS) entry which is preliminary data.</text>
</comment>
<evidence type="ECO:0000313" key="2">
    <source>
        <dbReference type="EMBL" id="GAA4241601.1"/>
    </source>
</evidence>
<evidence type="ECO:0000256" key="1">
    <source>
        <dbReference type="SAM" id="MobiDB-lite"/>
    </source>
</evidence>
<reference evidence="3" key="1">
    <citation type="journal article" date="2019" name="Int. J. Syst. Evol. Microbiol.">
        <title>The Global Catalogue of Microorganisms (GCM) 10K type strain sequencing project: providing services to taxonomists for standard genome sequencing and annotation.</title>
        <authorList>
            <consortium name="The Broad Institute Genomics Platform"/>
            <consortium name="The Broad Institute Genome Sequencing Center for Infectious Disease"/>
            <person name="Wu L."/>
            <person name="Ma J."/>
        </authorList>
    </citation>
    <scope>NUCLEOTIDE SEQUENCE [LARGE SCALE GENOMIC DNA]</scope>
    <source>
        <strain evidence="3">JCM 17440</strain>
    </source>
</reference>
<sequence>MSPLPQSSPGRSASASTTTGPGTPRTARRTRPPVVDTACAEAVDVARAAVEGTAHPDQVGDHLGLRAEGDRVVTHYFESLDPAYAGWRWAATVTRASRAKLVTVSECVLLPGDDALLAPPWVPWLERLRPGDLGPGDLLPTAPDDIRLAPGFTQVDDSADRQAQWEPGLGRVRVLSREGRDETAMRWYDGVGGPRAPIAASAPAQCSTCGFFVTLAGELRQVFGVCANEYAPDDGRVVSADHGCGAHSEAVSIPAVSEHNPPVIDELGYEVVLSPGPEDAPAEEVVVPDEDVVSLDDEALGHS</sequence>
<feature type="region of interest" description="Disordered" evidence="1">
    <location>
        <begin position="1"/>
        <end position="35"/>
    </location>
</feature>
<dbReference type="RefSeq" id="WP_425549015.1">
    <property type="nucleotide sequence ID" value="NZ_BAABAS010000028.1"/>
</dbReference>
<proteinExistence type="predicted"/>
<accession>A0ABP8CP30</accession>
<protein>
    <submittedName>
        <fullName evidence="2">DUF3027 domain-containing protein</fullName>
    </submittedName>
</protein>
<organism evidence="2 3">
    <name type="scientific">Actinomadura meridiana</name>
    <dbReference type="NCBI Taxonomy" id="559626"/>
    <lineage>
        <taxon>Bacteria</taxon>
        <taxon>Bacillati</taxon>
        <taxon>Actinomycetota</taxon>
        <taxon>Actinomycetes</taxon>
        <taxon>Streptosporangiales</taxon>
        <taxon>Thermomonosporaceae</taxon>
        <taxon>Actinomadura</taxon>
    </lineage>
</organism>
<gene>
    <name evidence="2" type="ORF">GCM10022254_71130</name>
</gene>
<evidence type="ECO:0000313" key="3">
    <source>
        <dbReference type="Proteomes" id="UP001501710"/>
    </source>
</evidence>
<dbReference type="InterPro" id="IPR021391">
    <property type="entry name" value="DUF3027"/>
</dbReference>
<name>A0ABP8CP30_9ACTN</name>
<dbReference type="Proteomes" id="UP001501710">
    <property type="component" value="Unassembled WGS sequence"/>
</dbReference>
<keyword evidence="3" id="KW-1185">Reference proteome</keyword>
<dbReference type="Pfam" id="PF11228">
    <property type="entry name" value="DUF3027"/>
    <property type="match status" value="1"/>
</dbReference>